<keyword evidence="3" id="KW-1185">Reference proteome</keyword>
<keyword evidence="1" id="KW-0732">Signal</keyword>
<sequence>MKKLWKMSFAMMMALCVMFGAAGREAASETVYLNMGSTSSTSGVYAWCVATASVINKANADINVTVVESGAALDNLRRTKEGAFDFSLCVDSASAMQMYRGTDTFKDEGWDKVRWLFLRNAIVNRLYVKADSGLKTFGDLSGKKFSPGIPGASSTASFMKFNDLLGTGIDVMPASLADAISAFQQGKIVGLQKSSPLKSLDASLIEVNLTTPLSVVGYSQEDIKKIREQLPYIIFFETPAGGIEQLPELGAVMEEAQVVGAIASSELPEEVGYKIVKAYVEDLETVAAAYAPVKGWDPIGDSFKLISEGGEIPIHAGLYKYCVEKGIEVPERFIPPEAK</sequence>
<evidence type="ECO:0000256" key="1">
    <source>
        <dbReference type="SAM" id="SignalP"/>
    </source>
</evidence>
<dbReference type="HOGENOM" id="CLU_033215_0_2_0"/>
<evidence type="ECO:0000313" key="2">
    <source>
        <dbReference type="EMBL" id="GAK56775.1"/>
    </source>
</evidence>
<proteinExistence type="predicted"/>
<keyword evidence="2" id="KW-0675">Receptor</keyword>
<name>A0A081BWS0_VECG1</name>
<dbReference type="eggNOG" id="COG2358">
    <property type="taxonomic scope" value="Bacteria"/>
</dbReference>
<dbReference type="PANTHER" id="PTHR42941:SF1">
    <property type="entry name" value="SLL1037 PROTEIN"/>
    <property type="match status" value="1"/>
</dbReference>
<gene>
    <name evidence="2" type="ORF">U27_03739</name>
</gene>
<organism evidence="2">
    <name type="scientific">Vecturithrix granuli</name>
    <dbReference type="NCBI Taxonomy" id="1499967"/>
    <lineage>
        <taxon>Bacteria</taxon>
        <taxon>Candidatus Moduliflexota</taxon>
        <taxon>Candidatus Vecturitrichia</taxon>
        <taxon>Candidatus Vecturitrichales</taxon>
        <taxon>Candidatus Vecturitrichaceae</taxon>
        <taxon>Candidatus Vecturithrix</taxon>
    </lineage>
</organism>
<feature type="chain" id="PRO_5001755472" evidence="1">
    <location>
        <begin position="27"/>
        <end position="339"/>
    </location>
</feature>
<dbReference type="Pfam" id="PF16868">
    <property type="entry name" value="NMT1_3"/>
    <property type="match status" value="1"/>
</dbReference>
<dbReference type="NCBIfam" id="TIGR02122">
    <property type="entry name" value="TRAP_TAXI"/>
    <property type="match status" value="1"/>
</dbReference>
<dbReference type="Proteomes" id="UP000030661">
    <property type="component" value="Unassembled WGS sequence"/>
</dbReference>
<feature type="signal peptide" evidence="1">
    <location>
        <begin position="1"/>
        <end position="26"/>
    </location>
</feature>
<protein>
    <submittedName>
        <fullName evidence="2">TRAP transporter solute receptor, TAXI family</fullName>
    </submittedName>
</protein>
<dbReference type="AlphaFoldDB" id="A0A081BWS0"/>
<evidence type="ECO:0000313" key="3">
    <source>
        <dbReference type="Proteomes" id="UP000030661"/>
    </source>
</evidence>
<reference evidence="2" key="1">
    <citation type="journal article" date="2015" name="PeerJ">
        <title>First genomic representation of candidate bacterial phylum KSB3 points to enhanced environmental sensing as a trigger of wastewater bulking.</title>
        <authorList>
            <person name="Sekiguchi Y."/>
            <person name="Ohashi A."/>
            <person name="Parks D.H."/>
            <person name="Yamauchi T."/>
            <person name="Tyson G.W."/>
            <person name="Hugenholtz P."/>
        </authorList>
    </citation>
    <scope>NUCLEOTIDE SEQUENCE [LARGE SCALE GENOMIC DNA]</scope>
</reference>
<dbReference type="Gene3D" id="3.40.190.10">
    <property type="entry name" value="Periplasmic binding protein-like II"/>
    <property type="match status" value="2"/>
</dbReference>
<dbReference type="InterPro" id="IPR011852">
    <property type="entry name" value="TRAP_TAXI"/>
</dbReference>
<dbReference type="PANTHER" id="PTHR42941">
    <property type="entry name" value="SLL1037 PROTEIN"/>
    <property type="match status" value="1"/>
</dbReference>
<accession>A0A081BWS0</accession>
<dbReference type="EMBL" id="DF820465">
    <property type="protein sequence ID" value="GAK56775.1"/>
    <property type="molecule type" value="Genomic_DNA"/>
</dbReference>
<dbReference type="SUPFAM" id="SSF53850">
    <property type="entry name" value="Periplasmic binding protein-like II"/>
    <property type="match status" value="1"/>
</dbReference>
<dbReference type="STRING" id="1499967.U27_03739"/>